<name>A0A9W4T0X5_9GLOM</name>
<protein>
    <submittedName>
        <fullName evidence="1">9173_t:CDS:1</fullName>
    </submittedName>
</protein>
<dbReference type="AlphaFoldDB" id="A0A9W4T0X5"/>
<organism evidence="1 2">
    <name type="scientific">Funneliformis geosporum</name>
    <dbReference type="NCBI Taxonomy" id="1117311"/>
    <lineage>
        <taxon>Eukaryota</taxon>
        <taxon>Fungi</taxon>
        <taxon>Fungi incertae sedis</taxon>
        <taxon>Mucoromycota</taxon>
        <taxon>Glomeromycotina</taxon>
        <taxon>Glomeromycetes</taxon>
        <taxon>Glomerales</taxon>
        <taxon>Glomeraceae</taxon>
        <taxon>Funneliformis</taxon>
    </lineage>
</organism>
<proteinExistence type="predicted"/>
<comment type="caution">
    <text evidence="1">The sequence shown here is derived from an EMBL/GenBank/DDBJ whole genome shotgun (WGS) entry which is preliminary data.</text>
</comment>
<evidence type="ECO:0000313" key="1">
    <source>
        <dbReference type="EMBL" id="CAI2190617.1"/>
    </source>
</evidence>
<gene>
    <name evidence="1" type="ORF">FWILDA_LOCUS14665</name>
</gene>
<dbReference type="OrthoDB" id="2312053at2759"/>
<dbReference type="Proteomes" id="UP001153678">
    <property type="component" value="Unassembled WGS sequence"/>
</dbReference>
<evidence type="ECO:0000313" key="2">
    <source>
        <dbReference type="Proteomes" id="UP001153678"/>
    </source>
</evidence>
<reference evidence="1" key="1">
    <citation type="submission" date="2022-08" db="EMBL/GenBank/DDBJ databases">
        <authorList>
            <person name="Kallberg Y."/>
            <person name="Tangrot J."/>
            <person name="Rosling A."/>
        </authorList>
    </citation>
    <scope>NUCLEOTIDE SEQUENCE</scope>
    <source>
        <strain evidence="1">Wild A</strain>
    </source>
</reference>
<accession>A0A9W4T0X5</accession>
<keyword evidence="2" id="KW-1185">Reference proteome</keyword>
<dbReference type="EMBL" id="CAMKVN010006708">
    <property type="protein sequence ID" value="CAI2190617.1"/>
    <property type="molecule type" value="Genomic_DNA"/>
</dbReference>
<sequence>MQEKIVKRFKLTDKGIVNEKDEPYESLTDAVFVLLLSNKIGYIMVIFEKNVLKGNALIKSYITINIEYKFSYLQSTTKESKNCIEGKNSKIHDKYLPYF</sequence>